<protein>
    <recommendedName>
        <fullName evidence="1">BTB domain-containing protein</fullName>
    </recommendedName>
</protein>
<dbReference type="InterPro" id="IPR000210">
    <property type="entry name" value="BTB/POZ_dom"/>
</dbReference>
<dbReference type="SUPFAM" id="SSF54695">
    <property type="entry name" value="POZ domain"/>
    <property type="match status" value="1"/>
</dbReference>
<organism evidence="2 3">
    <name type="scientific">Pisolithus tinctorius Marx 270</name>
    <dbReference type="NCBI Taxonomy" id="870435"/>
    <lineage>
        <taxon>Eukaryota</taxon>
        <taxon>Fungi</taxon>
        <taxon>Dikarya</taxon>
        <taxon>Basidiomycota</taxon>
        <taxon>Agaricomycotina</taxon>
        <taxon>Agaricomycetes</taxon>
        <taxon>Agaricomycetidae</taxon>
        <taxon>Boletales</taxon>
        <taxon>Sclerodermatineae</taxon>
        <taxon>Pisolithaceae</taxon>
        <taxon>Pisolithus</taxon>
    </lineage>
</organism>
<accession>A0A0C3NZI6</accession>
<feature type="domain" description="BTB" evidence="1">
    <location>
        <begin position="22"/>
        <end position="96"/>
    </location>
</feature>
<dbReference type="InParanoid" id="A0A0C3NZI6"/>
<dbReference type="STRING" id="870435.A0A0C3NZI6"/>
<dbReference type="Gene3D" id="3.30.710.10">
    <property type="entry name" value="Potassium Channel Kv1.1, Chain A"/>
    <property type="match status" value="1"/>
</dbReference>
<dbReference type="Proteomes" id="UP000054217">
    <property type="component" value="Unassembled WGS sequence"/>
</dbReference>
<proteinExistence type="predicted"/>
<dbReference type="EMBL" id="KN831963">
    <property type="protein sequence ID" value="KIO06260.1"/>
    <property type="molecule type" value="Genomic_DNA"/>
</dbReference>
<reference evidence="3" key="2">
    <citation type="submission" date="2015-01" db="EMBL/GenBank/DDBJ databases">
        <title>Evolutionary Origins and Diversification of the Mycorrhizal Mutualists.</title>
        <authorList>
            <consortium name="DOE Joint Genome Institute"/>
            <consortium name="Mycorrhizal Genomics Consortium"/>
            <person name="Kohler A."/>
            <person name="Kuo A."/>
            <person name="Nagy L.G."/>
            <person name="Floudas D."/>
            <person name="Copeland A."/>
            <person name="Barry K.W."/>
            <person name="Cichocki N."/>
            <person name="Veneault-Fourrey C."/>
            <person name="LaButti K."/>
            <person name="Lindquist E.A."/>
            <person name="Lipzen A."/>
            <person name="Lundell T."/>
            <person name="Morin E."/>
            <person name="Murat C."/>
            <person name="Riley R."/>
            <person name="Ohm R."/>
            <person name="Sun H."/>
            <person name="Tunlid A."/>
            <person name="Henrissat B."/>
            <person name="Grigoriev I.V."/>
            <person name="Hibbett D.S."/>
            <person name="Martin F."/>
        </authorList>
    </citation>
    <scope>NUCLEOTIDE SEQUENCE [LARGE SCALE GENOMIC DNA]</scope>
    <source>
        <strain evidence="3">Marx 270</strain>
    </source>
</reference>
<dbReference type="HOGENOM" id="CLU_047592_2_0_1"/>
<dbReference type="CDD" id="cd18186">
    <property type="entry name" value="BTB_POZ_ZBTB_KLHL-like"/>
    <property type="match status" value="1"/>
</dbReference>
<evidence type="ECO:0000259" key="1">
    <source>
        <dbReference type="PROSITE" id="PS50097"/>
    </source>
</evidence>
<reference evidence="2 3" key="1">
    <citation type="submission" date="2014-04" db="EMBL/GenBank/DDBJ databases">
        <authorList>
            <consortium name="DOE Joint Genome Institute"/>
            <person name="Kuo A."/>
            <person name="Kohler A."/>
            <person name="Costa M.D."/>
            <person name="Nagy L.G."/>
            <person name="Floudas D."/>
            <person name="Copeland A."/>
            <person name="Barry K.W."/>
            <person name="Cichocki N."/>
            <person name="Veneault-Fourrey C."/>
            <person name="LaButti K."/>
            <person name="Lindquist E.A."/>
            <person name="Lipzen A."/>
            <person name="Lundell T."/>
            <person name="Morin E."/>
            <person name="Murat C."/>
            <person name="Sun H."/>
            <person name="Tunlid A."/>
            <person name="Henrissat B."/>
            <person name="Grigoriev I.V."/>
            <person name="Hibbett D.S."/>
            <person name="Martin F."/>
            <person name="Nordberg H.P."/>
            <person name="Cantor M.N."/>
            <person name="Hua S.X."/>
        </authorList>
    </citation>
    <scope>NUCLEOTIDE SEQUENCE [LARGE SCALE GENOMIC DNA]</scope>
    <source>
        <strain evidence="2 3">Marx 270</strain>
    </source>
</reference>
<name>A0A0C3NZI6_PISTI</name>
<sequence length="241" mass="27767">MSESTDSTTASSYSKHSEFYTHTITFLVEDSLFRISREPLEAESAVFRDMFLLPQGESETVEGQSDTCPVILQGISKKEFESLLRALMYRKHGTNRGSDLDHDQWISVLKLSTMWEFVGLRNAAIQHLDIPSELVDPIDKVVLALQYNIREWLLPAFLALAKRPAPISIEEGRRIGFENALKLASVREKLRLEIVVEEFTFTCKDRTRTQRYNTRRLVLGDRDKEAESLDYTPFIREVFSL</sequence>
<evidence type="ECO:0000313" key="2">
    <source>
        <dbReference type="EMBL" id="KIO06260.1"/>
    </source>
</evidence>
<dbReference type="Pfam" id="PF00651">
    <property type="entry name" value="BTB"/>
    <property type="match status" value="1"/>
</dbReference>
<evidence type="ECO:0000313" key="3">
    <source>
        <dbReference type="Proteomes" id="UP000054217"/>
    </source>
</evidence>
<dbReference type="AlphaFoldDB" id="A0A0C3NZI6"/>
<dbReference type="OrthoDB" id="2367075at2759"/>
<gene>
    <name evidence="2" type="ORF">M404DRAFT_477406</name>
</gene>
<keyword evidence="3" id="KW-1185">Reference proteome</keyword>
<dbReference type="InterPro" id="IPR011333">
    <property type="entry name" value="SKP1/BTB/POZ_sf"/>
</dbReference>
<dbReference type="PROSITE" id="PS50097">
    <property type="entry name" value="BTB"/>
    <property type="match status" value="1"/>
</dbReference>